<comment type="caution">
    <text evidence="1">The sequence shown here is derived from an EMBL/GenBank/DDBJ whole genome shotgun (WGS) entry which is preliminary data.</text>
</comment>
<dbReference type="Proteomes" id="UP000029921">
    <property type="component" value="Unassembled WGS sequence"/>
</dbReference>
<evidence type="ECO:0000313" key="1">
    <source>
        <dbReference type="EMBL" id="TLD92512.1"/>
    </source>
</evidence>
<accession>A0A4V6I1I9</accession>
<evidence type="ECO:0000313" key="2">
    <source>
        <dbReference type="Proteomes" id="UP000029921"/>
    </source>
</evidence>
<name>A0A4V6I1I9_9HELI</name>
<organism evidence="1 2">
    <name type="scientific">Helicobacter magdeburgensis</name>
    <dbReference type="NCBI Taxonomy" id="471858"/>
    <lineage>
        <taxon>Bacteria</taxon>
        <taxon>Pseudomonadati</taxon>
        <taxon>Campylobacterota</taxon>
        <taxon>Epsilonproteobacteria</taxon>
        <taxon>Campylobacterales</taxon>
        <taxon>Helicobacteraceae</taxon>
        <taxon>Helicobacter</taxon>
    </lineage>
</organism>
<proteinExistence type="predicted"/>
<keyword evidence="2" id="KW-1185">Reference proteome</keyword>
<dbReference type="AlphaFoldDB" id="A0A4V6I1I9"/>
<reference evidence="1 2" key="1">
    <citation type="journal article" date="2014" name="Genome Announc.">
        <title>Draft genome sequences of eight enterohepatic helicobacter species isolated from both laboratory and wild rodents.</title>
        <authorList>
            <person name="Sheh A."/>
            <person name="Shen Z."/>
            <person name="Fox J.G."/>
        </authorList>
    </citation>
    <scope>NUCLEOTIDE SEQUENCE [LARGE SCALE GENOMIC DNA]</scope>
    <source>
        <strain evidence="1 2">MIT 96-1001</strain>
    </source>
</reference>
<sequence>MCRIRFSLMALMGMLLGVRKAGYLWG</sequence>
<dbReference type="EMBL" id="JRPE02000006">
    <property type="protein sequence ID" value="TLD92512.1"/>
    <property type="molecule type" value="Genomic_DNA"/>
</dbReference>
<protein>
    <submittedName>
        <fullName evidence="1">Uncharacterized protein</fullName>
    </submittedName>
</protein>
<gene>
    <name evidence="1" type="ORF">LS74_005450</name>
</gene>